<dbReference type="InterPro" id="IPR042268">
    <property type="entry name" value="BamC_C"/>
</dbReference>
<dbReference type="Proteomes" id="UP000245020">
    <property type="component" value="Unassembled WGS sequence"/>
</dbReference>
<proteinExistence type="predicted"/>
<accession>A0A2U2AD63</accession>
<evidence type="ECO:0008006" key="3">
    <source>
        <dbReference type="Google" id="ProtNLM"/>
    </source>
</evidence>
<dbReference type="InterPro" id="IPR010653">
    <property type="entry name" value="NlpB/DapX"/>
</dbReference>
<dbReference type="Gene3D" id="3.30.310.170">
    <property type="entry name" value="Outer membrane protein assembly factor BamC"/>
    <property type="match status" value="1"/>
</dbReference>
<organism evidence="1 2">
    <name type="scientific">Ignatzschineria ureiclastica</name>
    <dbReference type="NCBI Taxonomy" id="472582"/>
    <lineage>
        <taxon>Bacteria</taxon>
        <taxon>Pseudomonadati</taxon>
        <taxon>Pseudomonadota</taxon>
        <taxon>Gammaproteobacteria</taxon>
        <taxon>Cardiobacteriales</taxon>
        <taxon>Ignatzschineriaceae</taxon>
        <taxon>Ignatzschineria</taxon>
    </lineage>
</organism>
<dbReference type="Pfam" id="PF06804">
    <property type="entry name" value="Lipoprotein_18"/>
    <property type="match status" value="1"/>
</dbReference>
<evidence type="ECO:0000313" key="2">
    <source>
        <dbReference type="Proteomes" id="UP000245020"/>
    </source>
</evidence>
<comment type="caution">
    <text evidence="1">The sequence shown here is derived from an EMBL/GenBank/DDBJ whole genome shotgun (WGS) entry which is preliminary data.</text>
</comment>
<evidence type="ECO:0000313" key="1">
    <source>
        <dbReference type="EMBL" id="PWD80605.1"/>
    </source>
</evidence>
<reference evidence="2" key="1">
    <citation type="submission" date="2018-05" db="EMBL/GenBank/DDBJ databases">
        <title>Ignatzschineria dubaiensis sp. nov., isolated from necrotic foot tissues of dromedaries (Camelus dromedarius) and associated maggots in Dubai, United Arab Emirates.</title>
        <authorList>
            <person name="Tsang C.C."/>
            <person name="Tang J.Y.M."/>
            <person name="Fong J.Y.H."/>
            <person name="Kinne J."/>
            <person name="Lee H.H."/>
            <person name="Joseph M."/>
            <person name="Jose S."/>
            <person name="Schuster R.K."/>
            <person name="Tang Y."/>
            <person name="Sivakumar S."/>
            <person name="Chen J.H.K."/>
            <person name="Teng J.L.L."/>
            <person name="Lau S.K.P."/>
            <person name="Wernery U."/>
            <person name="Woo P.C.Y."/>
        </authorList>
    </citation>
    <scope>NUCLEOTIDE SEQUENCE [LARGE SCALE GENOMIC DNA]</scope>
    <source>
        <strain evidence="2">KCTC 22644</strain>
    </source>
</reference>
<dbReference type="AlphaFoldDB" id="A0A2U2AD63"/>
<keyword evidence="2" id="KW-1185">Reference proteome</keyword>
<name>A0A2U2AD63_9GAMM</name>
<gene>
    <name evidence="1" type="ORF">DC083_08295</name>
</gene>
<dbReference type="EMBL" id="QEWQ01000005">
    <property type="protein sequence ID" value="PWD80605.1"/>
    <property type="molecule type" value="Genomic_DNA"/>
</dbReference>
<sequence length="362" mass="40727">MKIAHTITRIYSLRIRSMYTKKIAFAVLLSGLVISGCSTQKVQPRDSLRYLSSSQVNPLEYPPSLLKTTATDTVATTTLKEYRQHQKQVVQKVLPTGDSAGLTFIESEGGRRWINTGHSPDYVWQQVQQLVRQLGLEIESQTPEAGIIETKWAENQANVDDGFIRGLIRKVAGNLLGSTSKDKFKIRLERDGDRVLVFVTHYSLKDEATGNEQQFHKWVDGGSDPELEAEFLARLSARLGVGGDGLGASGKGGSIPAIDREGMRLTISNRSPQDVWKQLGDILDDGSEFNVLEQYSDINTYRVGRTTKKRRFFFFTRYDREGEVYYVRVNELGNGQAKIDIQPVLTLNHLEELVDRISTKLQ</sequence>
<protein>
    <recommendedName>
        <fullName evidence="3">Outer membrane protein assembly factor BamC</fullName>
    </recommendedName>
</protein>